<keyword evidence="8" id="KW-0027">Amidation</keyword>
<organism evidence="11">
    <name type="scientific">Iconisemion striatum</name>
    <dbReference type="NCBI Taxonomy" id="60296"/>
    <lineage>
        <taxon>Eukaryota</taxon>
        <taxon>Metazoa</taxon>
        <taxon>Chordata</taxon>
        <taxon>Craniata</taxon>
        <taxon>Vertebrata</taxon>
        <taxon>Euteleostomi</taxon>
        <taxon>Actinopterygii</taxon>
        <taxon>Neopterygii</taxon>
        <taxon>Teleostei</taxon>
        <taxon>Neoteleostei</taxon>
        <taxon>Acanthomorphata</taxon>
        <taxon>Ovalentaria</taxon>
        <taxon>Atherinomorphae</taxon>
        <taxon>Cyprinodontiformes</taxon>
        <taxon>Nothobranchiidae</taxon>
        <taxon>Iconisemion</taxon>
    </lineage>
</organism>
<comment type="similarity">
    <text evidence="3">Belongs to the bombesin/neuromedin-B/ranatensin family.</text>
</comment>
<reference evidence="11" key="2">
    <citation type="submission" date="2016-06" db="EMBL/GenBank/DDBJ databases">
        <title>The genome of a short-lived fish provides insights into sex chromosome evolution and the genetic control of aging.</title>
        <authorList>
            <person name="Reichwald K."/>
            <person name="Felder M."/>
            <person name="Petzold A."/>
            <person name="Koch P."/>
            <person name="Groth M."/>
            <person name="Platzer M."/>
        </authorList>
    </citation>
    <scope>NUCLEOTIDE SEQUENCE</scope>
    <source>
        <tissue evidence="11">Brain</tissue>
    </source>
</reference>
<evidence type="ECO:0000256" key="9">
    <source>
        <dbReference type="ARBA" id="ARBA00023329"/>
    </source>
</evidence>
<dbReference type="Pfam" id="PF02044">
    <property type="entry name" value="Bombesin"/>
    <property type="match status" value="1"/>
</dbReference>
<dbReference type="AlphaFoldDB" id="A0A1A7XF70"/>
<dbReference type="EMBL" id="HADW01015341">
    <property type="protein sequence ID" value="SBP16741.1"/>
    <property type="molecule type" value="Transcribed_RNA"/>
</dbReference>
<evidence type="ECO:0000256" key="7">
    <source>
        <dbReference type="ARBA" id="ARBA00022729"/>
    </source>
</evidence>
<comment type="subcellular location">
    <subcellularLocation>
        <location evidence="1">Cytoplasmic vesicle</location>
        <location evidence="1">Secretory vesicle lumen</location>
    </subcellularLocation>
    <subcellularLocation>
        <location evidence="2">Secreted</location>
    </subcellularLocation>
</comment>
<dbReference type="GO" id="GO:0007218">
    <property type="term" value="P:neuropeptide signaling pathway"/>
    <property type="evidence" value="ECO:0007669"/>
    <property type="project" value="InterPro"/>
</dbReference>
<protein>
    <recommendedName>
        <fullName evidence="4">Gastrin-releasing peptide</fullName>
    </recommendedName>
</protein>
<evidence type="ECO:0000256" key="4">
    <source>
        <dbReference type="ARBA" id="ARBA00016270"/>
    </source>
</evidence>
<keyword evidence="6" id="KW-0165">Cleavage on pair of basic residues</keyword>
<evidence type="ECO:0000313" key="11">
    <source>
        <dbReference type="EMBL" id="SBP16741.1"/>
    </source>
</evidence>
<dbReference type="PANTHER" id="PTHR16866:SF2">
    <property type="entry name" value="GASTRIN-RELEASING PEPTIDE"/>
    <property type="match status" value="1"/>
</dbReference>
<gene>
    <name evidence="11" type="primary">GRP</name>
</gene>
<dbReference type="GO" id="GO:0005184">
    <property type="term" value="F:neuropeptide hormone activity"/>
    <property type="evidence" value="ECO:0007669"/>
    <property type="project" value="TreeGrafter"/>
</dbReference>
<dbReference type="PROSITE" id="PS00257">
    <property type="entry name" value="BOMBESIN"/>
    <property type="match status" value="1"/>
</dbReference>
<evidence type="ECO:0000256" key="8">
    <source>
        <dbReference type="ARBA" id="ARBA00022815"/>
    </source>
</evidence>
<keyword evidence="9" id="KW-0968">Cytoplasmic vesicle</keyword>
<reference evidence="11" key="1">
    <citation type="submission" date="2016-05" db="EMBL/GenBank/DDBJ databases">
        <authorList>
            <person name="Lavstsen T."/>
            <person name="Jespersen J.S."/>
        </authorList>
    </citation>
    <scope>NUCLEOTIDE SEQUENCE</scope>
    <source>
        <tissue evidence="11">Brain</tissue>
    </source>
</reference>
<evidence type="ECO:0000256" key="10">
    <source>
        <dbReference type="SAM" id="MobiDB-lite"/>
    </source>
</evidence>
<feature type="region of interest" description="Disordered" evidence="10">
    <location>
        <begin position="78"/>
        <end position="97"/>
    </location>
</feature>
<dbReference type="GO" id="GO:0031410">
    <property type="term" value="C:cytoplasmic vesicle"/>
    <property type="evidence" value="ECO:0007669"/>
    <property type="project" value="UniProtKB-SubCell"/>
</dbReference>
<sequence length="141" mass="16095">MGGVCWCYSWTCRPLWPLFMLLAAAPGLLLCSENPAAVVGKMYPRGNHWAVGHLMGKKSIKSLLEQQETNSYSHYLTPSHSARISQPDQLEPPLEKLPAQKERTLQRLFYSIWREVDGEKRLQEMSNLLLLALKLQENDSL</sequence>
<evidence type="ECO:0000256" key="5">
    <source>
        <dbReference type="ARBA" id="ARBA00022525"/>
    </source>
</evidence>
<accession>A0A1A7XF70</accession>
<name>A0A1A7XF70_9TELE</name>
<keyword evidence="5" id="KW-0964">Secreted</keyword>
<evidence type="ECO:0000256" key="6">
    <source>
        <dbReference type="ARBA" id="ARBA00022685"/>
    </source>
</evidence>
<proteinExistence type="inferred from homology"/>
<dbReference type="InterPro" id="IPR000874">
    <property type="entry name" value="Bombesin"/>
</dbReference>
<evidence type="ECO:0000256" key="3">
    <source>
        <dbReference type="ARBA" id="ARBA00010012"/>
    </source>
</evidence>
<evidence type="ECO:0000256" key="2">
    <source>
        <dbReference type="ARBA" id="ARBA00004613"/>
    </source>
</evidence>
<evidence type="ECO:0000256" key="1">
    <source>
        <dbReference type="ARBA" id="ARBA00004263"/>
    </source>
</evidence>
<keyword evidence="7" id="KW-0732">Signal</keyword>
<feature type="compositionally biased region" description="Polar residues" evidence="10">
    <location>
        <begin position="78"/>
        <end position="88"/>
    </location>
</feature>
<dbReference type="PANTHER" id="PTHR16866">
    <property type="entry name" value="GASTRIN-RELEASING PEPTIDE"/>
    <property type="match status" value="1"/>
</dbReference>
<dbReference type="GO" id="GO:0005615">
    <property type="term" value="C:extracellular space"/>
    <property type="evidence" value="ECO:0007669"/>
    <property type="project" value="TreeGrafter"/>
</dbReference>